<feature type="compositionally biased region" description="Acidic residues" evidence="1">
    <location>
        <begin position="485"/>
        <end position="498"/>
    </location>
</feature>
<dbReference type="PANTHER" id="PTHR28244">
    <property type="entry name" value="RNA POLYMERASE I-SPECIFIC TRANSCRIPTION INITIATION FACTOR RRN11"/>
    <property type="match status" value="1"/>
</dbReference>
<evidence type="ECO:0000259" key="2">
    <source>
        <dbReference type="PROSITE" id="PS00036"/>
    </source>
</evidence>
<feature type="region of interest" description="Disordered" evidence="1">
    <location>
        <begin position="217"/>
        <end position="266"/>
    </location>
</feature>
<feature type="region of interest" description="Disordered" evidence="1">
    <location>
        <begin position="483"/>
        <end position="513"/>
    </location>
</feature>
<feature type="compositionally biased region" description="Basic residues" evidence="1">
    <location>
        <begin position="56"/>
        <end position="77"/>
    </location>
</feature>
<dbReference type="InterPro" id="IPR004827">
    <property type="entry name" value="bZIP"/>
</dbReference>
<dbReference type="EMBL" id="JAUDZG010000003">
    <property type="protein sequence ID" value="KAK3306619.1"/>
    <property type="molecule type" value="Genomic_DNA"/>
</dbReference>
<reference evidence="3" key="2">
    <citation type="submission" date="2023-06" db="EMBL/GenBank/DDBJ databases">
        <authorList>
            <consortium name="Lawrence Berkeley National Laboratory"/>
            <person name="Mondo S.J."/>
            <person name="Hensen N."/>
            <person name="Bonometti L."/>
            <person name="Westerberg I."/>
            <person name="Brannstrom I.O."/>
            <person name="Guillou S."/>
            <person name="Cros-Aarteil S."/>
            <person name="Calhoun S."/>
            <person name="Haridas S."/>
            <person name="Kuo A."/>
            <person name="Pangilinan J."/>
            <person name="Riley R."/>
            <person name="Labutti K."/>
            <person name="Andreopoulos B."/>
            <person name="Lipzen A."/>
            <person name="Chen C."/>
            <person name="Yanf M."/>
            <person name="Daum C."/>
            <person name="Ng V."/>
            <person name="Clum A."/>
            <person name="Steindorff A."/>
            <person name="Ohm R."/>
            <person name="Martin F."/>
            <person name="Silar P."/>
            <person name="Natvig D."/>
            <person name="Lalanne C."/>
            <person name="Gautier V."/>
            <person name="Ament-Velasquez S.L."/>
            <person name="Kruys A."/>
            <person name="Hutchinson M.I."/>
            <person name="Powell A.J."/>
            <person name="Barry K."/>
            <person name="Miller A.N."/>
            <person name="Grigoriev I.V."/>
            <person name="Debuchy R."/>
            <person name="Gladieux P."/>
            <person name="Thoren M.H."/>
            <person name="Johannesson H."/>
        </authorList>
    </citation>
    <scope>NUCLEOTIDE SEQUENCE</scope>
    <source>
        <strain evidence="3">CBS 333.67</strain>
    </source>
</reference>
<reference evidence="3" key="1">
    <citation type="journal article" date="2023" name="Mol. Phylogenet. Evol.">
        <title>Genome-scale phylogeny and comparative genomics of the fungal order Sordariales.</title>
        <authorList>
            <person name="Hensen N."/>
            <person name="Bonometti L."/>
            <person name="Westerberg I."/>
            <person name="Brannstrom I.O."/>
            <person name="Guillou S."/>
            <person name="Cros-Aarteil S."/>
            <person name="Calhoun S."/>
            <person name="Haridas S."/>
            <person name="Kuo A."/>
            <person name="Mondo S."/>
            <person name="Pangilinan J."/>
            <person name="Riley R."/>
            <person name="LaButti K."/>
            <person name="Andreopoulos B."/>
            <person name="Lipzen A."/>
            <person name="Chen C."/>
            <person name="Yan M."/>
            <person name="Daum C."/>
            <person name="Ng V."/>
            <person name="Clum A."/>
            <person name="Steindorff A."/>
            <person name="Ohm R.A."/>
            <person name="Martin F."/>
            <person name="Silar P."/>
            <person name="Natvig D.O."/>
            <person name="Lalanne C."/>
            <person name="Gautier V."/>
            <person name="Ament-Velasquez S.L."/>
            <person name="Kruys A."/>
            <person name="Hutchinson M.I."/>
            <person name="Powell A.J."/>
            <person name="Barry K."/>
            <person name="Miller A.N."/>
            <person name="Grigoriev I.V."/>
            <person name="Debuchy R."/>
            <person name="Gladieux P."/>
            <person name="Hiltunen Thoren M."/>
            <person name="Johannesson H."/>
        </authorList>
    </citation>
    <scope>NUCLEOTIDE SEQUENCE</scope>
    <source>
        <strain evidence="3">CBS 333.67</strain>
    </source>
</reference>
<name>A0AAJ0M2S4_9PEZI</name>
<feature type="region of interest" description="Disordered" evidence="1">
    <location>
        <begin position="1"/>
        <end position="145"/>
    </location>
</feature>
<keyword evidence="4" id="KW-1185">Reference proteome</keyword>
<dbReference type="PROSITE" id="PS00036">
    <property type="entry name" value="BZIP_BASIC"/>
    <property type="match status" value="1"/>
</dbReference>
<dbReference type="RefSeq" id="XP_062722399.1">
    <property type="nucleotide sequence ID" value="XM_062870296.1"/>
</dbReference>
<sequence length="513" mass="57335">MDDPSNPSRSKRKRAPSDTVINPLSHTPDTLRQFCLAGYPADEPLPSKAYPGFPHRPPRHQRKQKNRKSSRRSRGRRSSSGLVADQASDADVDTGPEWEATTTTDDDDDDNDGGGGPATAETTSTHPSNPTITTTTTATTNTTQGISRKARAYHARVGWLAAVVRRCLAEGDIATAKRAFGLLARAKVEGQRVDLRWDRYWEMGAEILMREGEEVVVARSGKKRNPRPSGEGVTGEGGDGEGDGDGEDNDSSWRQEGGEEREKREEEKLERLKAYFEYLIREYPFRRHLSASNRQSALEFQVALFSTEMEAAYASHRSGLERLQTSDGWEEGEEEEEAMMDVDEPMDYGMDGHLTRENDDGAQLLPATEDHLRGLSRRELRLREKENDLRLSALRRMTDIAQRMDSVMETMPFSRDPELLRLRAMVALYTGDLCVPAAPRSAAEEKESKKARAGQRGKARDFLRRIQEGGGELKDHDAMLLESLATDEEEDEEDEEEGVSVLPMFSSMGIEEG</sequence>
<evidence type="ECO:0000313" key="4">
    <source>
        <dbReference type="Proteomes" id="UP001273166"/>
    </source>
</evidence>
<accession>A0AAJ0M2S4</accession>
<evidence type="ECO:0000313" key="3">
    <source>
        <dbReference type="EMBL" id="KAK3306619.1"/>
    </source>
</evidence>
<organism evidence="3 4">
    <name type="scientific">Chaetomium strumarium</name>
    <dbReference type="NCBI Taxonomy" id="1170767"/>
    <lineage>
        <taxon>Eukaryota</taxon>
        <taxon>Fungi</taxon>
        <taxon>Dikarya</taxon>
        <taxon>Ascomycota</taxon>
        <taxon>Pezizomycotina</taxon>
        <taxon>Sordariomycetes</taxon>
        <taxon>Sordariomycetidae</taxon>
        <taxon>Sordariales</taxon>
        <taxon>Chaetomiaceae</taxon>
        <taxon>Chaetomium</taxon>
    </lineage>
</organism>
<feature type="compositionally biased region" description="Polar residues" evidence="1">
    <location>
        <begin position="19"/>
        <end position="30"/>
    </location>
</feature>
<feature type="domain" description="BZIP" evidence="2">
    <location>
        <begin position="62"/>
        <end position="76"/>
    </location>
</feature>
<dbReference type="PANTHER" id="PTHR28244:SF1">
    <property type="entry name" value="RNA POLYMERASE I-SPECIFIC TRANSCRIPTION INITIATION FACTOR RRN11"/>
    <property type="match status" value="1"/>
</dbReference>
<dbReference type="GO" id="GO:0017025">
    <property type="term" value="F:TBP-class protein binding"/>
    <property type="evidence" value="ECO:0007669"/>
    <property type="project" value="TreeGrafter"/>
</dbReference>
<evidence type="ECO:0000256" key="1">
    <source>
        <dbReference type="SAM" id="MobiDB-lite"/>
    </source>
</evidence>
<feature type="compositionally biased region" description="Acidic residues" evidence="1">
    <location>
        <begin position="238"/>
        <end position="250"/>
    </location>
</feature>
<dbReference type="InterPro" id="IPR053029">
    <property type="entry name" value="RNA_pol_I-specific_init_factor"/>
</dbReference>
<feature type="compositionally biased region" description="Basic and acidic residues" evidence="1">
    <location>
        <begin position="251"/>
        <end position="266"/>
    </location>
</feature>
<dbReference type="GO" id="GO:0042790">
    <property type="term" value="P:nucleolar large rRNA transcription by RNA polymerase I"/>
    <property type="evidence" value="ECO:0007669"/>
    <property type="project" value="TreeGrafter"/>
</dbReference>
<dbReference type="GeneID" id="87889125"/>
<gene>
    <name evidence="3" type="ORF">B0T15DRAFT_552560</name>
</gene>
<protein>
    <recommendedName>
        <fullName evidence="2">BZIP domain-containing protein</fullName>
    </recommendedName>
</protein>
<dbReference type="GO" id="GO:0003700">
    <property type="term" value="F:DNA-binding transcription factor activity"/>
    <property type="evidence" value="ECO:0007669"/>
    <property type="project" value="InterPro"/>
</dbReference>
<dbReference type="GO" id="GO:0070860">
    <property type="term" value="C:RNA polymerase I core factor complex"/>
    <property type="evidence" value="ECO:0007669"/>
    <property type="project" value="TreeGrafter"/>
</dbReference>
<dbReference type="AlphaFoldDB" id="A0AAJ0M2S4"/>
<feature type="compositionally biased region" description="Low complexity" evidence="1">
    <location>
        <begin position="122"/>
        <end position="143"/>
    </location>
</feature>
<dbReference type="Proteomes" id="UP001273166">
    <property type="component" value="Unassembled WGS sequence"/>
</dbReference>
<proteinExistence type="predicted"/>
<dbReference type="GO" id="GO:0001164">
    <property type="term" value="F:RNA polymerase I core promoter sequence-specific DNA binding"/>
    <property type="evidence" value="ECO:0007669"/>
    <property type="project" value="TreeGrafter"/>
</dbReference>
<comment type="caution">
    <text evidence="3">The sequence shown here is derived from an EMBL/GenBank/DDBJ whole genome shotgun (WGS) entry which is preliminary data.</text>
</comment>
<feature type="region of interest" description="Disordered" evidence="1">
    <location>
        <begin position="439"/>
        <end position="461"/>
    </location>
</feature>